<dbReference type="AlphaFoldDB" id="X1M502"/>
<accession>X1M502</accession>
<keyword evidence="1" id="KW-0472">Membrane</keyword>
<name>X1M502_9ZZZZ</name>
<keyword evidence="1" id="KW-0812">Transmembrane</keyword>
<evidence type="ECO:0000256" key="1">
    <source>
        <dbReference type="SAM" id="Phobius"/>
    </source>
</evidence>
<sequence length="57" mass="6504">LLEVAILGGILYTLSLWVESLSTAYIVSSTFTYITLYTIMIYRQITKALKENKKSQI</sequence>
<protein>
    <submittedName>
        <fullName evidence="2">Uncharacterized protein</fullName>
    </submittedName>
</protein>
<proteinExistence type="predicted"/>
<gene>
    <name evidence="2" type="ORF">S06H3_37808</name>
</gene>
<feature type="transmembrane region" description="Helical" evidence="1">
    <location>
        <begin position="22"/>
        <end position="42"/>
    </location>
</feature>
<dbReference type="EMBL" id="BARV01022998">
    <property type="protein sequence ID" value="GAI26408.1"/>
    <property type="molecule type" value="Genomic_DNA"/>
</dbReference>
<keyword evidence="1" id="KW-1133">Transmembrane helix</keyword>
<organism evidence="2">
    <name type="scientific">marine sediment metagenome</name>
    <dbReference type="NCBI Taxonomy" id="412755"/>
    <lineage>
        <taxon>unclassified sequences</taxon>
        <taxon>metagenomes</taxon>
        <taxon>ecological metagenomes</taxon>
    </lineage>
</organism>
<evidence type="ECO:0000313" key="2">
    <source>
        <dbReference type="EMBL" id="GAI26408.1"/>
    </source>
</evidence>
<comment type="caution">
    <text evidence="2">The sequence shown here is derived from an EMBL/GenBank/DDBJ whole genome shotgun (WGS) entry which is preliminary data.</text>
</comment>
<feature type="non-terminal residue" evidence="2">
    <location>
        <position position="1"/>
    </location>
</feature>
<reference evidence="2" key="1">
    <citation type="journal article" date="2014" name="Front. Microbiol.">
        <title>High frequency of phylogenetically diverse reductive dehalogenase-homologous genes in deep subseafloor sedimentary metagenomes.</title>
        <authorList>
            <person name="Kawai M."/>
            <person name="Futagami T."/>
            <person name="Toyoda A."/>
            <person name="Takaki Y."/>
            <person name="Nishi S."/>
            <person name="Hori S."/>
            <person name="Arai W."/>
            <person name="Tsubouchi T."/>
            <person name="Morono Y."/>
            <person name="Uchiyama I."/>
            <person name="Ito T."/>
            <person name="Fujiyama A."/>
            <person name="Inagaki F."/>
            <person name="Takami H."/>
        </authorList>
    </citation>
    <scope>NUCLEOTIDE SEQUENCE</scope>
    <source>
        <strain evidence="2">Expedition CK06-06</strain>
    </source>
</reference>